<evidence type="ECO:0000256" key="3">
    <source>
        <dbReference type="ARBA" id="ARBA00022833"/>
    </source>
</evidence>
<dbReference type="PANTHER" id="PTHR14155">
    <property type="entry name" value="RING FINGER DOMAIN-CONTAINING"/>
    <property type="match status" value="1"/>
</dbReference>
<dbReference type="Gene3D" id="3.50.30.30">
    <property type="match status" value="1"/>
</dbReference>
<dbReference type="InterPro" id="IPR053238">
    <property type="entry name" value="RING-H2_zinc_finger"/>
</dbReference>
<dbReference type="PROSITE" id="PS50089">
    <property type="entry name" value="ZF_RING_2"/>
    <property type="match status" value="1"/>
</dbReference>
<comment type="caution">
    <text evidence="7">The sequence shown here is derived from an EMBL/GenBank/DDBJ whole genome shotgun (WGS) entry which is preliminary data.</text>
</comment>
<dbReference type="EMBL" id="JABMIG020000011">
    <property type="protein sequence ID" value="KAL3803799.1"/>
    <property type="molecule type" value="Genomic_DNA"/>
</dbReference>
<dbReference type="SUPFAM" id="SSF57850">
    <property type="entry name" value="RING/U-box"/>
    <property type="match status" value="1"/>
</dbReference>
<evidence type="ECO:0000256" key="1">
    <source>
        <dbReference type="ARBA" id="ARBA00022723"/>
    </source>
</evidence>
<dbReference type="GO" id="GO:0008270">
    <property type="term" value="F:zinc ion binding"/>
    <property type="evidence" value="ECO:0007669"/>
    <property type="project" value="UniProtKB-KW"/>
</dbReference>
<sequence>MTNPSWCPACLEFCPDCLDGICTTCGEELQLANADEQSRSLVTQHRENDPLALAFLASSVPSTRIDRSALLPLVNQLRSIPIDSNEGTRNDGDISDLAALLPPEALNPQAGSSTQRPVSQSVLENLKRVVLTPQSAELFDAHVCLFQHRSIGDFSPCLAGEGVQTSLKLNAIPGEFGPRTARDTTIKEARSDDSKLPQRNTRNAALIVCSPRTTKGGLSAETLAEIAVLKRNRMPYIAYVERGDGITFVQKAIACQRAGEISDSKNQSLCIGVIVGNTAPGGAKEVWPYVMQDNSNEATKFGLRVPVVMIRRDDGMRLVQWASKSNTTDSTKHLLQYTPCQILVHAKHEHSHTCPVCTDPYVSGATIVRLPTCGHVFHESCALTWLRKHNTCPYCRKELPTEDEEYEVQRRRREARGSGESVTENGFGEHSFYG</sequence>
<reference evidence="7 8" key="1">
    <citation type="journal article" date="2020" name="G3 (Bethesda)">
        <title>Improved Reference Genome for Cyclotella cryptica CCMP332, a Model for Cell Wall Morphogenesis, Salinity Adaptation, and Lipid Production in Diatoms (Bacillariophyta).</title>
        <authorList>
            <person name="Roberts W.R."/>
            <person name="Downey K.M."/>
            <person name="Ruck E.C."/>
            <person name="Traller J.C."/>
            <person name="Alverson A.J."/>
        </authorList>
    </citation>
    <scope>NUCLEOTIDE SEQUENCE [LARGE SCALE GENOMIC DNA]</scope>
    <source>
        <strain evidence="7 8">CCMP332</strain>
    </source>
</reference>
<gene>
    <name evidence="7" type="ORF">HJC23_003961</name>
</gene>
<keyword evidence="1" id="KW-0479">Metal-binding</keyword>
<dbReference type="Pfam" id="PF13639">
    <property type="entry name" value="zf-RING_2"/>
    <property type="match status" value="1"/>
</dbReference>
<feature type="domain" description="RING-type" evidence="6">
    <location>
        <begin position="354"/>
        <end position="396"/>
    </location>
</feature>
<evidence type="ECO:0000256" key="5">
    <source>
        <dbReference type="SAM" id="MobiDB-lite"/>
    </source>
</evidence>
<dbReference type="CDD" id="cd00538">
    <property type="entry name" value="PA"/>
    <property type="match status" value="1"/>
</dbReference>
<accession>A0ABD3QTU0</accession>
<dbReference type="Gene3D" id="3.30.40.10">
    <property type="entry name" value="Zinc/RING finger domain, C3HC4 (zinc finger)"/>
    <property type="match status" value="1"/>
</dbReference>
<dbReference type="Proteomes" id="UP001516023">
    <property type="component" value="Unassembled WGS sequence"/>
</dbReference>
<evidence type="ECO:0000313" key="8">
    <source>
        <dbReference type="Proteomes" id="UP001516023"/>
    </source>
</evidence>
<dbReference type="InterPro" id="IPR013083">
    <property type="entry name" value="Znf_RING/FYVE/PHD"/>
</dbReference>
<keyword evidence="8" id="KW-1185">Reference proteome</keyword>
<keyword evidence="2 4" id="KW-0863">Zinc-finger</keyword>
<evidence type="ECO:0000313" key="7">
    <source>
        <dbReference type="EMBL" id="KAL3803799.1"/>
    </source>
</evidence>
<protein>
    <recommendedName>
        <fullName evidence="6">RING-type domain-containing protein</fullName>
    </recommendedName>
</protein>
<evidence type="ECO:0000256" key="4">
    <source>
        <dbReference type="PROSITE-ProRule" id="PRU00175"/>
    </source>
</evidence>
<dbReference type="SMART" id="SM00184">
    <property type="entry name" value="RING"/>
    <property type="match status" value="1"/>
</dbReference>
<evidence type="ECO:0000256" key="2">
    <source>
        <dbReference type="ARBA" id="ARBA00022771"/>
    </source>
</evidence>
<dbReference type="InterPro" id="IPR001841">
    <property type="entry name" value="Znf_RING"/>
</dbReference>
<proteinExistence type="predicted"/>
<dbReference type="AlphaFoldDB" id="A0ABD3QTU0"/>
<name>A0ABD3QTU0_9STRA</name>
<evidence type="ECO:0000259" key="6">
    <source>
        <dbReference type="PROSITE" id="PS50089"/>
    </source>
</evidence>
<keyword evidence="3" id="KW-0862">Zinc</keyword>
<dbReference type="PANTHER" id="PTHR14155:SF627">
    <property type="entry name" value="OS06G0192800 PROTEIN"/>
    <property type="match status" value="1"/>
</dbReference>
<organism evidence="7 8">
    <name type="scientific">Cyclotella cryptica</name>
    <dbReference type="NCBI Taxonomy" id="29204"/>
    <lineage>
        <taxon>Eukaryota</taxon>
        <taxon>Sar</taxon>
        <taxon>Stramenopiles</taxon>
        <taxon>Ochrophyta</taxon>
        <taxon>Bacillariophyta</taxon>
        <taxon>Coscinodiscophyceae</taxon>
        <taxon>Thalassiosirophycidae</taxon>
        <taxon>Stephanodiscales</taxon>
        <taxon>Stephanodiscaceae</taxon>
        <taxon>Cyclotella</taxon>
    </lineage>
</organism>
<feature type="region of interest" description="Disordered" evidence="5">
    <location>
        <begin position="403"/>
        <end position="434"/>
    </location>
</feature>